<evidence type="ECO:0008006" key="3">
    <source>
        <dbReference type="Google" id="ProtNLM"/>
    </source>
</evidence>
<accession>A0A1E1X0G7</accession>
<dbReference type="Pfam" id="PF15348">
    <property type="entry name" value="GEMIN8"/>
    <property type="match status" value="1"/>
</dbReference>
<dbReference type="InterPro" id="IPR034754">
    <property type="entry name" value="GEMIN8"/>
</dbReference>
<proteinExistence type="evidence at transcript level"/>
<dbReference type="GO" id="GO:0032797">
    <property type="term" value="C:SMN complex"/>
    <property type="evidence" value="ECO:0007669"/>
    <property type="project" value="InterPro"/>
</dbReference>
<dbReference type="EMBL" id="GFAC01006441">
    <property type="protein sequence ID" value="JAT92747.1"/>
    <property type="molecule type" value="mRNA"/>
</dbReference>
<dbReference type="PANTHER" id="PTHR16238:SF7">
    <property type="entry name" value="GEM-ASSOCIATED PROTEIN 8"/>
    <property type="match status" value="1"/>
</dbReference>
<sequence>MRPIPNPSTDSASYLRGRWYQNPLFKRYWRHYNSTLQWFQQHQQLMRDVTERNVVAASEVSVTHTEQDDSSFEMPVTEDLIAFFEQSARHRKSLCSSGAEPEEQQHQPRRYQASSSAAGALHHRQLYGATAGAAVRGMEVAMQLAFEHFADSHQAKPWPNIPLKL</sequence>
<name>A0A1E1X0G7_9ACAR</name>
<evidence type="ECO:0000313" key="2">
    <source>
        <dbReference type="EMBL" id="JAT92747.1"/>
    </source>
</evidence>
<feature type="region of interest" description="Disordered" evidence="1">
    <location>
        <begin position="93"/>
        <end position="115"/>
    </location>
</feature>
<dbReference type="AlphaFoldDB" id="A0A1E1X0G7"/>
<dbReference type="GO" id="GO:0000387">
    <property type="term" value="P:spliceosomal snRNP assembly"/>
    <property type="evidence" value="ECO:0007669"/>
    <property type="project" value="InterPro"/>
</dbReference>
<dbReference type="PANTHER" id="PTHR16238">
    <property type="entry name" value="GEM-ASSOCIATED PROTEIN 8"/>
    <property type="match status" value="1"/>
</dbReference>
<reference evidence="2" key="1">
    <citation type="journal article" date="2017" name="Front. Cell. Infect. Microbiol.">
        <title>The Distinct Transcriptional Response of the Midgut of Amblyomma sculptum and Amblyomma aureolatum Ticks to Rickettsia rickettsii Correlates to Their Differences in Susceptibility to Infection.</title>
        <authorList>
            <person name="Martins L.A."/>
            <person name="Galletti M.F.B.M."/>
            <person name="Ribeiro J.M."/>
            <person name="Fujita A."/>
            <person name="Costa F.B."/>
            <person name="Labruna M.B."/>
            <person name="Daffre S."/>
            <person name="Fogaca A.C."/>
        </authorList>
    </citation>
    <scope>NUCLEOTIDE SEQUENCE</scope>
</reference>
<protein>
    <recommendedName>
        <fullName evidence="3">Gem-associated protein 8</fullName>
    </recommendedName>
</protein>
<evidence type="ECO:0000256" key="1">
    <source>
        <dbReference type="SAM" id="MobiDB-lite"/>
    </source>
</evidence>
<organism evidence="2">
    <name type="scientific">Amblyomma aureolatum</name>
    <dbReference type="NCBI Taxonomy" id="187763"/>
    <lineage>
        <taxon>Eukaryota</taxon>
        <taxon>Metazoa</taxon>
        <taxon>Ecdysozoa</taxon>
        <taxon>Arthropoda</taxon>
        <taxon>Chelicerata</taxon>
        <taxon>Arachnida</taxon>
        <taxon>Acari</taxon>
        <taxon>Parasitiformes</taxon>
        <taxon>Ixodida</taxon>
        <taxon>Ixodoidea</taxon>
        <taxon>Ixodidae</taxon>
        <taxon>Amblyomminae</taxon>
        <taxon>Amblyomma</taxon>
    </lineage>
</organism>